<feature type="chain" id="PRO_5040481102" evidence="2">
    <location>
        <begin position="19"/>
        <end position="167"/>
    </location>
</feature>
<proteinExistence type="predicted"/>
<dbReference type="PANTHER" id="PTHR40633">
    <property type="entry name" value="MATRIX PROTEIN, PUTATIVE (AFU_ORTHOLOGUE AFUA_8G05410)-RELATED"/>
    <property type="match status" value="1"/>
</dbReference>
<organism evidence="3 4">
    <name type="scientific">Actinomortierella ambigua</name>
    <dbReference type="NCBI Taxonomy" id="1343610"/>
    <lineage>
        <taxon>Eukaryota</taxon>
        <taxon>Fungi</taxon>
        <taxon>Fungi incertae sedis</taxon>
        <taxon>Mucoromycota</taxon>
        <taxon>Mortierellomycotina</taxon>
        <taxon>Mortierellomycetes</taxon>
        <taxon>Mortierellales</taxon>
        <taxon>Mortierellaceae</taxon>
        <taxon>Actinomortierella</taxon>
    </lineage>
</organism>
<evidence type="ECO:0000313" key="4">
    <source>
        <dbReference type="Proteomes" id="UP000807716"/>
    </source>
</evidence>
<dbReference type="OrthoDB" id="2436178at2759"/>
<name>A0A9P6UBC2_9FUNG</name>
<reference evidence="3" key="1">
    <citation type="journal article" date="2020" name="Fungal Divers.">
        <title>Resolving the Mortierellaceae phylogeny through synthesis of multi-gene phylogenetics and phylogenomics.</title>
        <authorList>
            <person name="Vandepol N."/>
            <person name="Liber J."/>
            <person name="Desiro A."/>
            <person name="Na H."/>
            <person name="Kennedy M."/>
            <person name="Barry K."/>
            <person name="Grigoriev I.V."/>
            <person name="Miller A.N."/>
            <person name="O'Donnell K."/>
            <person name="Stajich J.E."/>
            <person name="Bonito G."/>
        </authorList>
    </citation>
    <scope>NUCLEOTIDE SEQUENCE</scope>
    <source>
        <strain evidence="3">BC1065</strain>
    </source>
</reference>
<keyword evidence="4" id="KW-1185">Reference proteome</keyword>
<comment type="caution">
    <text evidence="3">The sequence shown here is derived from an EMBL/GenBank/DDBJ whole genome shotgun (WGS) entry which is preliminary data.</text>
</comment>
<sequence>MKFSIVAAVAACAAVASAQTIAISQPTKGSIWTVGEKAFIEWGNRCDGSGPAAQQVKIDLKTGDANNTRFVASLGTLDCSSKANSTRYEFLFQEDVQSGMYSLTIQTIPPSYTNPFEIVNKKSATPPPTASTPPAAEKPVPTGAASSMLVKTGSVAAAALAAAAYLF</sequence>
<evidence type="ECO:0000313" key="3">
    <source>
        <dbReference type="EMBL" id="KAG0269053.1"/>
    </source>
</evidence>
<evidence type="ECO:0000256" key="1">
    <source>
        <dbReference type="SAM" id="MobiDB-lite"/>
    </source>
</evidence>
<accession>A0A9P6UBC2</accession>
<dbReference type="AlphaFoldDB" id="A0A9P6UBC2"/>
<gene>
    <name evidence="3" type="ORF">DFQ27_004985</name>
</gene>
<protein>
    <submittedName>
        <fullName evidence="3">Uncharacterized protein</fullName>
    </submittedName>
</protein>
<keyword evidence="2" id="KW-0732">Signal</keyword>
<dbReference type="PANTHER" id="PTHR40633:SF1">
    <property type="entry name" value="GPI ANCHORED SERINE-THREONINE RICH PROTEIN (AFU_ORTHOLOGUE AFUA_1G03630)"/>
    <property type="match status" value="1"/>
</dbReference>
<dbReference type="EMBL" id="JAAAJB010000035">
    <property type="protein sequence ID" value="KAG0269053.1"/>
    <property type="molecule type" value="Genomic_DNA"/>
</dbReference>
<feature type="region of interest" description="Disordered" evidence="1">
    <location>
        <begin position="119"/>
        <end position="142"/>
    </location>
</feature>
<dbReference type="Proteomes" id="UP000807716">
    <property type="component" value="Unassembled WGS sequence"/>
</dbReference>
<feature type="signal peptide" evidence="2">
    <location>
        <begin position="1"/>
        <end position="18"/>
    </location>
</feature>
<dbReference type="InterPro" id="IPR052982">
    <property type="entry name" value="SRP1/TIP1-like"/>
</dbReference>
<evidence type="ECO:0000256" key="2">
    <source>
        <dbReference type="SAM" id="SignalP"/>
    </source>
</evidence>